<feature type="transmembrane region" description="Helical" evidence="8">
    <location>
        <begin position="55"/>
        <end position="76"/>
    </location>
</feature>
<evidence type="ECO:0000256" key="6">
    <source>
        <dbReference type="ARBA" id="ARBA00022989"/>
    </source>
</evidence>
<protein>
    <submittedName>
        <fullName evidence="9">Amino ABC transporter, permease, 3-TM region, His/Glu/Gln/Arg/opine family domain protein</fullName>
    </submittedName>
</protein>
<evidence type="ECO:0000256" key="4">
    <source>
        <dbReference type="ARBA" id="ARBA00022692"/>
    </source>
</evidence>
<dbReference type="NCBIfam" id="TIGR01726">
    <property type="entry name" value="HEQRo_perm_3TM"/>
    <property type="match status" value="1"/>
</dbReference>
<evidence type="ECO:0000313" key="10">
    <source>
        <dbReference type="Proteomes" id="UP000031829"/>
    </source>
</evidence>
<dbReference type="GO" id="GO:0043190">
    <property type="term" value="C:ATP-binding cassette (ABC) transporter complex"/>
    <property type="evidence" value="ECO:0007669"/>
    <property type="project" value="InterPro"/>
</dbReference>
<dbReference type="PANTHER" id="PTHR30614">
    <property type="entry name" value="MEMBRANE COMPONENT OF AMINO ACID ABC TRANSPORTER"/>
    <property type="match status" value="1"/>
</dbReference>
<dbReference type="FunFam" id="1.10.3720.10:FF:000033">
    <property type="entry name" value="Polar amino acid ABC transporter permease"/>
    <property type="match status" value="1"/>
</dbReference>
<keyword evidence="3" id="KW-1003">Cell membrane</keyword>
<dbReference type="RefSeq" id="WP_034649845.1">
    <property type="nucleotide sequence ID" value="NZ_BCVB01000012.1"/>
</dbReference>
<dbReference type="PROSITE" id="PS50928">
    <property type="entry name" value="ABC_TM1"/>
    <property type="match status" value="1"/>
</dbReference>
<feature type="transmembrane region" description="Helical" evidence="8">
    <location>
        <begin position="186"/>
        <end position="207"/>
    </location>
</feature>
<keyword evidence="2 8" id="KW-0813">Transport</keyword>
<gene>
    <name evidence="9" type="ORF">BG04_616</name>
</gene>
<proteinExistence type="inferred from homology"/>
<dbReference type="GeneID" id="93644117"/>
<dbReference type="InterPro" id="IPR035906">
    <property type="entry name" value="MetI-like_sf"/>
</dbReference>
<dbReference type="Pfam" id="PF00528">
    <property type="entry name" value="BPD_transp_1"/>
    <property type="match status" value="1"/>
</dbReference>
<accession>A0A0B6AUF8</accession>
<evidence type="ECO:0000256" key="1">
    <source>
        <dbReference type="ARBA" id="ARBA00004651"/>
    </source>
</evidence>
<dbReference type="KEGG" id="bmeg:BG04_616"/>
<dbReference type="EMBL" id="CP009920">
    <property type="protein sequence ID" value="AJI23469.1"/>
    <property type="molecule type" value="Genomic_DNA"/>
</dbReference>
<evidence type="ECO:0000256" key="7">
    <source>
        <dbReference type="ARBA" id="ARBA00023136"/>
    </source>
</evidence>
<dbReference type="Gene3D" id="1.10.3720.10">
    <property type="entry name" value="MetI-like"/>
    <property type="match status" value="1"/>
</dbReference>
<evidence type="ECO:0000313" key="9">
    <source>
        <dbReference type="EMBL" id="AJI23469.1"/>
    </source>
</evidence>
<evidence type="ECO:0000256" key="2">
    <source>
        <dbReference type="ARBA" id="ARBA00022448"/>
    </source>
</evidence>
<reference evidence="9 10" key="1">
    <citation type="journal article" date="2015" name="Genome Announc.">
        <title>Complete genome sequences for 35 biothreat assay-relevant bacillus species.</title>
        <authorList>
            <person name="Johnson S.L."/>
            <person name="Daligault H.E."/>
            <person name="Davenport K.W."/>
            <person name="Jaissle J."/>
            <person name="Frey K.G."/>
            <person name="Ladner J.T."/>
            <person name="Broomall S.M."/>
            <person name="Bishop-Lilly K.A."/>
            <person name="Bruce D.C."/>
            <person name="Gibbons H.S."/>
            <person name="Coyne S.R."/>
            <person name="Lo C.C."/>
            <person name="Meincke L."/>
            <person name="Munk A.C."/>
            <person name="Koroleva G.I."/>
            <person name="Rosenzweig C.N."/>
            <person name="Palacios G.F."/>
            <person name="Redden C.L."/>
            <person name="Minogue T.D."/>
            <person name="Chain P.S."/>
        </authorList>
    </citation>
    <scope>NUCLEOTIDE SEQUENCE [LARGE SCALE GENOMIC DNA]</scope>
    <source>
        <strain evidence="10">ATCC 14581 / DSM 32 / JCM 2506 / NBRC 15308 / NCIMB 9376 / NCTC 10342 / NRRL B-14308 / VKM B-512</strain>
    </source>
</reference>
<dbReference type="Proteomes" id="UP000031829">
    <property type="component" value="Chromosome"/>
</dbReference>
<keyword evidence="5" id="KW-0029">Amino-acid transport</keyword>
<organism evidence="9 10">
    <name type="scientific">Priestia megaterium (strain ATCC 14581 / DSM 32 / CCUG 1817 / JCM 2506 / NBRC 15308 / NCIMB 9376 / NCTC 10342 / NRRL B-14308 / VKM B-512 / Ford 19)</name>
    <name type="common">Bacillus megaterium</name>
    <dbReference type="NCBI Taxonomy" id="1348623"/>
    <lineage>
        <taxon>Bacteria</taxon>
        <taxon>Bacillati</taxon>
        <taxon>Bacillota</taxon>
        <taxon>Bacilli</taxon>
        <taxon>Bacillales</taxon>
        <taxon>Bacillaceae</taxon>
        <taxon>Priestia</taxon>
    </lineage>
</organism>
<evidence type="ECO:0000256" key="8">
    <source>
        <dbReference type="RuleBase" id="RU363032"/>
    </source>
</evidence>
<dbReference type="SUPFAM" id="SSF161098">
    <property type="entry name" value="MetI-like"/>
    <property type="match status" value="1"/>
</dbReference>
<evidence type="ECO:0000256" key="5">
    <source>
        <dbReference type="ARBA" id="ARBA00022970"/>
    </source>
</evidence>
<dbReference type="AlphaFoldDB" id="A0A0B6AUF8"/>
<dbReference type="InterPro" id="IPR043429">
    <property type="entry name" value="ArtM/GltK/GlnP/TcyL/YhdX-like"/>
</dbReference>
<dbReference type="GO" id="GO:0006865">
    <property type="term" value="P:amino acid transport"/>
    <property type="evidence" value="ECO:0007669"/>
    <property type="project" value="UniProtKB-KW"/>
</dbReference>
<dbReference type="GO" id="GO:0022857">
    <property type="term" value="F:transmembrane transporter activity"/>
    <property type="evidence" value="ECO:0007669"/>
    <property type="project" value="InterPro"/>
</dbReference>
<dbReference type="InterPro" id="IPR010065">
    <property type="entry name" value="AA_ABC_transptr_permease_3TM"/>
</dbReference>
<evidence type="ECO:0000256" key="3">
    <source>
        <dbReference type="ARBA" id="ARBA00022475"/>
    </source>
</evidence>
<dbReference type="HOGENOM" id="CLU_019602_1_1_9"/>
<name>A0A0B6AUF8_PRIM2</name>
<comment type="subcellular location">
    <subcellularLocation>
        <location evidence="1 8">Cell membrane</location>
        <topology evidence="1 8">Multi-pass membrane protein</topology>
    </subcellularLocation>
</comment>
<dbReference type="InterPro" id="IPR000515">
    <property type="entry name" value="MetI-like"/>
</dbReference>
<sequence>MNDFLSNAREFAPRFLEGTVITIELTIISLILSLIIGLAVALGKITPNKFINKVCGIYISIVRGTPLLVQMMYVYFVFPDLGLSLSAFQAAIVALSINESAYLAETFRAGIKSIPKGQMEAAKAIGMNYSLSMRRIILPQAIKNVIPAIGNSAIVLIKNSSLAAVITVTELMHEGNLLASSTYQNIQIFTMIGIIYWALHYPLAILVDYLEKRGNKNNVTTSQY</sequence>
<dbReference type="PANTHER" id="PTHR30614:SF0">
    <property type="entry name" value="L-CYSTINE TRANSPORT SYSTEM PERMEASE PROTEIN TCYL"/>
    <property type="match status" value="1"/>
</dbReference>
<dbReference type="CDD" id="cd06261">
    <property type="entry name" value="TM_PBP2"/>
    <property type="match status" value="1"/>
</dbReference>
<keyword evidence="7 8" id="KW-0472">Membrane</keyword>
<keyword evidence="4 8" id="KW-0812">Transmembrane</keyword>
<comment type="similarity">
    <text evidence="8">Belongs to the binding-protein-dependent transport system permease family.</text>
</comment>
<feature type="transmembrane region" description="Helical" evidence="8">
    <location>
        <begin position="20"/>
        <end position="43"/>
    </location>
</feature>
<keyword evidence="6 8" id="KW-1133">Transmembrane helix</keyword>